<protein>
    <submittedName>
        <fullName evidence="4">Uncharacterized protein</fullName>
    </submittedName>
</protein>
<evidence type="ECO:0000313" key="5">
    <source>
        <dbReference type="Proteomes" id="UP000249873"/>
    </source>
</evidence>
<gene>
    <name evidence="4" type="ORF">DJ013_14465</name>
</gene>
<evidence type="ECO:0000313" key="4">
    <source>
        <dbReference type="EMBL" id="AWV99303.1"/>
    </source>
</evidence>
<evidence type="ECO:0000256" key="2">
    <source>
        <dbReference type="ARBA" id="ARBA00011245"/>
    </source>
</evidence>
<proteinExistence type="predicted"/>
<evidence type="ECO:0000256" key="1">
    <source>
        <dbReference type="ARBA" id="ARBA00001913"/>
    </source>
</evidence>
<dbReference type="GO" id="GO:0003824">
    <property type="term" value="F:catalytic activity"/>
    <property type="evidence" value="ECO:0007669"/>
    <property type="project" value="InterPro"/>
</dbReference>
<accession>A0A2Z4GEN3</accession>
<dbReference type="Gene3D" id="2.70.98.10">
    <property type="match status" value="1"/>
</dbReference>
<keyword evidence="5" id="KW-1185">Reference proteome</keyword>
<dbReference type="Proteomes" id="UP000249873">
    <property type="component" value="Chromosome"/>
</dbReference>
<dbReference type="RefSeq" id="WP_111372595.1">
    <property type="nucleotide sequence ID" value="NZ_CP029480.1"/>
</dbReference>
<comment type="subunit">
    <text evidence="2">Monomer.</text>
</comment>
<dbReference type="SUPFAM" id="SSF74650">
    <property type="entry name" value="Galactose mutarotase-like"/>
    <property type="match status" value="1"/>
</dbReference>
<evidence type="ECO:0000256" key="3">
    <source>
        <dbReference type="ARBA" id="ARBA00022837"/>
    </source>
</evidence>
<name>A0A2Z4GEN3_9BACT</name>
<dbReference type="AlphaFoldDB" id="A0A2Z4GEN3"/>
<keyword evidence="3" id="KW-0106">Calcium</keyword>
<dbReference type="GO" id="GO:0030246">
    <property type="term" value="F:carbohydrate binding"/>
    <property type="evidence" value="ECO:0007669"/>
    <property type="project" value="InterPro"/>
</dbReference>
<reference evidence="4 5" key="1">
    <citation type="submission" date="2018-05" db="EMBL/GenBank/DDBJ databases">
        <title>Complete genome sequence of Arcticibacterium luteifluviistationis SM1504T, a cytophagaceae bacterium isolated from Arctic surface seawater.</title>
        <authorList>
            <person name="Li Y."/>
            <person name="Qin Q.-L."/>
        </authorList>
    </citation>
    <scope>NUCLEOTIDE SEQUENCE [LARGE SCALE GENOMIC DNA]</scope>
    <source>
        <strain evidence="4 5">SM1504</strain>
    </source>
</reference>
<dbReference type="OrthoDB" id="5621785at2"/>
<dbReference type="InterPro" id="IPR014718">
    <property type="entry name" value="GH-type_carb-bd"/>
</dbReference>
<dbReference type="InterPro" id="IPR011013">
    <property type="entry name" value="Gal_mutarotase_sf_dom"/>
</dbReference>
<organism evidence="4 5">
    <name type="scientific">Arcticibacterium luteifluviistationis</name>
    <dbReference type="NCBI Taxonomy" id="1784714"/>
    <lineage>
        <taxon>Bacteria</taxon>
        <taxon>Pseudomonadati</taxon>
        <taxon>Bacteroidota</taxon>
        <taxon>Cytophagia</taxon>
        <taxon>Cytophagales</taxon>
        <taxon>Leadbetterellaceae</taxon>
        <taxon>Arcticibacterium</taxon>
    </lineage>
</organism>
<comment type="cofactor">
    <cofactor evidence="1">
        <name>Ca(2+)</name>
        <dbReference type="ChEBI" id="CHEBI:29108"/>
    </cofactor>
</comment>
<dbReference type="KEGG" id="als:DJ013_14465"/>
<dbReference type="EMBL" id="CP029480">
    <property type="protein sequence ID" value="AWV99303.1"/>
    <property type="molecule type" value="Genomic_DNA"/>
</dbReference>
<dbReference type="GO" id="GO:0005975">
    <property type="term" value="P:carbohydrate metabolic process"/>
    <property type="evidence" value="ECO:0007669"/>
    <property type="project" value="InterPro"/>
</dbReference>
<sequence length="316" mass="35596">MRIFFAIMFVAVNCFGQKYPNAEISNGLITAKILLPKEGKGYYQGTRFDWSGVVSELEYGGHSFFGVWNPKFEEGLHDAIMGPVEEFTVIGYDEANVGETFLKIGVGELEKPKETSYSRFKTYQIKNHGKRKVKVGKDQVQFTQNLKMSNGYAYHYSKKMKLERSNLILSHSLKNTGDKAIKTSVYNHNFFMIDNEPTNANIKTSFVFDIKPEGMVKGFGSTASIEDNAIVFNRAVSASESVFSSEVTGFGSTSKDYDILIENLKTKAGVHITSDRPINNMVFWACATTSCPEPYTKVEVQPGETFTWTINYEFFN</sequence>